<dbReference type="SUPFAM" id="SSF56784">
    <property type="entry name" value="HAD-like"/>
    <property type="match status" value="1"/>
</dbReference>
<dbReference type="AlphaFoldDB" id="D8K8U1"/>
<dbReference type="Proteomes" id="UP000000393">
    <property type="component" value="Chromosome"/>
</dbReference>
<dbReference type="PANTHER" id="PTHR43434:SF24">
    <property type="entry name" value="HYDROLASE-RELATED"/>
    <property type="match status" value="1"/>
</dbReference>
<dbReference type="STRING" id="105559.Nwat_0178"/>
<organism evidence="1 2">
    <name type="scientific">Nitrosococcus watsoni (strain C-113)</name>
    <dbReference type="NCBI Taxonomy" id="105559"/>
    <lineage>
        <taxon>Bacteria</taxon>
        <taxon>Pseudomonadati</taxon>
        <taxon>Pseudomonadota</taxon>
        <taxon>Gammaproteobacteria</taxon>
        <taxon>Chromatiales</taxon>
        <taxon>Chromatiaceae</taxon>
        <taxon>Nitrosococcus</taxon>
    </lineage>
</organism>
<reference evidence="1 2" key="1">
    <citation type="submission" date="2010-06" db="EMBL/GenBank/DDBJ databases">
        <title>Complete sequence of chromosome of Nitrosococcus watsoni C-113.</title>
        <authorList>
            <consortium name="US DOE Joint Genome Institute"/>
            <person name="Lucas S."/>
            <person name="Copeland A."/>
            <person name="Lapidus A."/>
            <person name="Cheng J.-F."/>
            <person name="Bruce D."/>
            <person name="Goodwin L."/>
            <person name="Pitluck S."/>
            <person name="Malfatti S.A."/>
            <person name="Chain P.S.G."/>
            <person name="Land M."/>
            <person name="Hauser L."/>
            <person name="Kyrpides N."/>
            <person name="Ivanova N."/>
            <person name="Cambell M.A."/>
            <person name="Heidelberg J.F."/>
            <person name="Klotz M.G."/>
            <person name="Woyke T."/>
        </authorList>
    </citation>
    <scope>NUCLEOTIDE SEQUENCE [LARGE SCALE GENOMIC DNA]</scope>
    <source>
        <strain evidence="1 2">C-113</strain>
    </source>
</reference>
<accession>D8K8U1</accession>
<name>D8K8U1_NITWC</name>
<dbReference type="InterPro" id="IPR036412">
    <property type="entry name" value="HAD-like_sf"/>
</dbReference>
<keyword evidence="2" id="KW-1185">Reference proteome</keyword>
<keyword evidence="1" id="KW-0378">Hydrolase</keyword>
<dbReference type="InterPro" id="IPR023214">
    <property type="entry name" value="HAD_sf"/>
</dbReference>
<dbReference type="RefSeq" id="WP_013219263.1">
    <property type="nucleotide sequence ID" value="NC_014315.1"/>
</dbReference>
<dbReference type="GO" id="GO:0005829">
    <property type="term" value="C:cytosol"/>
    <property type="evidence" value="ECO:0007669"/>
    <property type="project" value="TreeGrafter"/>
</dbReference>
<dbReference type="eggNOG" id="COG0546">
    <property type="taxonomic scope" value="Bacteria"/>
</dbReference>
<evidence type="ECO:0000313" key="2">
    <source>
        <dbReference type="Proteomes" id="UP000000393"/>
    </source>
</evidence>
<dbReference type="InterPro" id="IPR023198">
    <property type="entry name" value="PGP-like_dom2"/>
</dbReference>
<evidence type="ECO:0000313" key="1">
    <source>
        <dbReference type="EMBL" id="ADJ27151.1"/>
    </source>
</evidence>
<dbReference type="SFLD" id="SFLDS00003">
    <property type="entry name" value="Haloacid_Dehalogenase"/>
    <property type="match status" value="1"/>
</dbReference>
<dbReference type="SFLD" id="SFLDG01129">
    <property type="entry name" value="C1.5:_HAD__Beta-PGM__Phosphata"/>
    <property type="match status" value="1"/>
</dbReference>
<dbReference type="NCBIfam" id="TIGR01549">
    <property type="entry name" value="HAD-SF-IA-v1"/>
    <property type="match status" value="1"/>
</dbReference>
<dbReference type="Gene3D" id="3.40.50.1000">
    <property type="entry name" value="HAD superfamily/HAD-like"/>
    <property type="match status" value="1"/>
</dbReference>
<dbReference type="InterPro" id="IPR041492">
    <property type="entry name" value="HAD_2"/>
</dbReference>
<dbReference type="Gene3D" id="1.10.150.240">
    <property type="entry name" value="Putative phosphatase, domain 2"/>
    <property type="match status" value="1"/>
</dbReference>
<dbReference type="InterPro" id="IPR050155">
    <property type="entry name" value="HAD-like_hydrolase_sf"/>
</dbReference>
<dbReference type="Pfam" id="PF13419">
    <property type="entry name" value="HAD_2"/>
    <property type="match status" value="1"/>
</dbReference>
<dbReference type="InterPro" id="IPR006439">
    <property type="entry name" value="HAD-SF_hydro_IA"/>
</dbReference>
<proteinExistence type="predicted"/>
<dbReference type="KEGG" id="nwa:Nwat_0178"/>
<protein>
    <submittedName>
        <fullName evidence="1">HAD-superfamily hydrolase, subfamily IA, variant 1</fullName>
    </submittedName>
</protein>
<dbReference type="SFLD" id="SFLDG01135">
    <property type="entry name" value="C1.5.6:_HAD__Beta-PGM__Phospha"/>
    <property type="match status" value="1"/>
</dbReference>
<dbReference type="PANTHER" id="PTHR43434">
    <property type="entry name" value="PHOSPHOGLYCOLATE PHOSPHATASE"/>
    <property type="match status" value="1"/>
</dbReference>
<dbReference type="GO" id="GO:0006281">
    <property type="term" value="P:DNA repair"/>
    <property type="evidence" value="ECO:0007669"/>
    <property type="project" value="TreeGrafter"/>
</dbReference>
<gene>
    <name evidence="1" type="ordered locus">Nwat_0178</name>
</gene>
<dbReference type="OrthoDB" id="9782449at2"/>
<sequence>MSPYKLIVFDWDGTLMDSEARIVASMRSAIHDLSFPFREDAQLRNVIGLGLPEALAMLYPDGDKVMRGALVERYRHYYLSADPTPSRLFEGAEELLKKLREQGYLMAIATGKGRSGLDRILPEVGVAHYFCASRCADETASKPNPRMLLEIIAQTQVEPGETLMVGDTEYDLLMAKYAGTDALAVSYGVHEKARLQRCGPVDCVDSIAALGDWFSGPVYDSARNVSCRHG</sequence>
<dbReference type="GO" id="GO:0008967">
    <property type="term" value="F:phosphoglycolate phosphatase activity"/>
    <property type="evidence" value="ECO:0007669"/>
    <property type="project" value="TreeGrafter"/>
</dbReference>
<dbReference type="HOGENOM" id="CLU_045011_19_2_6"/>
<dbReference type="EMBL" id="CP002086">
    <property type="protein sequence ID" value="ADJ27151.1"/>
    <property type="molecule type" value="Genomic_DNA"/>
</dbReference>